<name>A0AAT9GI18_9BACT</name>
<feature type="transmembrane region" description="Helical" evidence="1">
    <location>
        <begin position="18"/>
        <end position="36"/>
    </location>
</feature>
<keyword evidence="1" id="KW-0472">Membrane</keyword>
<organism evidence="3">
    <name type="scientific">Sediminibacterium sp. KACHI17</name>
    <dbReference type="NCBI Taxonomy" id="1751071"/>
    <lineage>
        <taxon>Bacteria</taxon>
        <taxon>Pseudomonadati</taxon>
        <taxon>Bacteroidota</taxon>
        <taxon>Chitinophagia</taxon>
        <taxon>Chitinophagales</taxon>
        <taxon>Chitinophagaceae</taxon>
        <taxon>Sediminibacterium</taxon>
    </lineage>
</organism>
<evidence type="ECO:0000313" key="3">
    <source>
        <dbReference type="EMBL" id="BFG70233.1"/>
    </source>
</evidence>
<sequence length="255" mass="28321">MNVMKNNGYDIRNYNDRFFTGVVLILVGGTILLKRLGVPIPGWLYDWSAIMILIGLISGIKVRFKGVSWIIFTAIGVFFMLDELVKDMNIRPFIWPALIIGIGLIFLFRPKRKTINIQDAEEGIPPVVTEIKPYDTEINVATDDYIDSTSVFGEVKKMVTSKSFKGGEIVCFMGGSQINLSQADIHGPVFLEVTIVFGGTKLVVPPNWEVRSESVAVFAGIEDKRNLLPGSRFDPNKVLIIKGTSVFGGIEIKSF</sequence>
<dbReference type="PANTHER" id="PTHR40763">
    <property type="entry name" value="MEMBRANE PROTEIN-RELATED"/>
    <property type="match status" value="1"/>
</dbReference>
<feature type="transmembrane region" description="Helical" evidence="1">
    <location>
        <begin position="90"/>
        <end position="108"/>
    </location>
</feature>
<dbReference type="AlphaFoldDB" id="A0AAT9GI18"/>
<feature type="domain" description="LiaF transmembrane" evidence="2">
    <location>
        <begin position="19"/>
        <end position="113"/>
    </location>
</feature>
<gene>
    <name evidence="3" type="ORF">KACHI17_11140</name>
</gene>
<reference evidence="3" key="1">
    <citation type="submission" date="2024-02" db="EMBL/GenBank/DDBJ databases">
        <title>Sediminibacterium planktonica sp. nov. and Sediminibacterium longus sp. nov., isolated from surface lake and river water.</title>
        <authorList>
            <person name="Watanabe K."/>
            <person name="Takemine S."/>
            <person name="Ishii Y."/>
            <person name="Ogata Y."/>
            <person name="Shindo C."/>
            <person name="Suda W."/>
        </authorList>
    </citation>
    <scope>NUCLEOTIDE SEQUENCE</scope>
    <source>
        <strain evidence="3">KACHI17</strain>
    </source>
</reference>
<evidence type="ECO:0000256" key="1">
    <source>
        <dbReference type="SAM" id="Phobius"/>
    </source>
</evidence>
<proteinExistence type="predicted"/>
<keyword evidence="1" id="KW-0812">Transmembrane</keyword>
<dbReference type="EMBL" id="AP029612">
    <property type="protein sequence ID" value="BFG70233.1"/>
    <property type="molecule type" value="Genomic_DNA"/>
</dbReference>
<protein>
    <submittedName>
        <fullName evidence="3">DUF5668 domain-containing protein</fullName>
    </submittedName>
</protein>
<feature type="transmembrane region" description="Helical" evidence="1">
    <location>
        <begin position="67"/>
        <end position="84"/>
    </location>
</feature>
<accession>A0AAT9GI18</accession>
<dbReference type="PANTHER" id="PTHR40763:SF5">
    <property type="entry name" value="MEMBRANE PROTEIN"/>
    <property type="match status" value="1"/>
</dbReference>
<evidence type="ECO:0000259" key="2">
    <source>
        <dbReference type="Pfam" id="PF22570"/>
    </source>
</evidence>
<keyword evidence="1" id="KW-1133">Transmembrane helix</keyword>
<feature type="transmembrane region" description="Helical" evidence="1">
    <location>
        <begin position="42"/>
        <end position="60"/>
    </location>
</feature>
<dbReference type="InterPro" id="IPR054331">
    <property type="entry name" value="LiaF_TM"/>
</dbReference>
<dbReference type="Pfam" id="PF22570">
    <property type="entry name" value="LiaF-TM"/>
    <property type="match status" value="1"/>
</dbReference>